<keyword evidence="3" id="KW-1185">Reference proteome</keyword>
<accession>A0ABT0CEG1</accession>
<organism evidence="2 3">
    <name type="scientific">Thermostichus vulcanus str. 'Rupite'</name>
    <dbReference type="NCBI Taxonomy" id="2813851"/>
    <lineage>
        <taxon>Bacteria</taxon>
        <taxon>Bacillati</taxon>
        <taxon>Cyanobacteriota</taxon>
        <taxon>Cyanophyceae</taxon>
        <taxon>Thermostichales</taxon>
        <taxon>Thermostichaceae</taxon>
        <taxon>Thermostichus</taxon>
    </lineage>
</organism>
<evidence type="ECO:0000313" key="3">
    <source>
        <dbReference type="Proteomes" id="UP000830835"/>
    </source>
</evidence>
<dbReference type="EMBL" id="JAFIRA010000049">
    <property type="protein sequence ID" value="MCJ2544166.1"/>
    <property type="molecule type" value="Genomic_DNA"/>
</dbReference>
<dbReference type="Proteomes" id="UP000830835">
    <property type="component" value="Unassembled WGS sequence"/>
</dbReference>
<proteinExistence type="predicted"/>
<evidence type="ECO:0000256" key="1">
    <source>
        <dbReference type="SAM" id="SignalP"/>
    </source>
</evidence>
<feature type="chain" id="PRO_5046387926" description="Lipoprotein" evidence="1">
    <location>
        <begin position="28"/>
        <end position="141"/>
    </location>
</feature>
<keyword evidence="1" id="KW-0732">Signal</keyword>
<protein>
    <recommendedName>
        <fullName evidence="4">Lipoprotein</fullName>
    </recommendedName>
</protein>
<evidence type="ECO:0000313" key="2">
    <source>
        <dbReference type="EMBL" id="MCJ2544166.1"/>
    </source>
</evidence>
<feature type="signal peptide" evidence="1">
    <location>
        <begin position="1"/>
        <end position="27"/>
    </location>
</feature>
<sequence length="141" mass="14720">MSGQMQPGSKPWGLMLSLLGWALTSCGADSLTANTPLPPLITSSDIPSAVSRNGFLELGVSVSVPGRIPAELAFQVSWSGIEVQTLSAAQVNCVSGEVSCTTRFSLRPPLSLVPGSYLLSLRAFDRLGQSAVVTQTVLVTD</sequence>
<gene>
    <name evidence="2" type="ORF">JX360_14855</name>
</gene>
<comment type="caution">
    <text evidence="2">The sequence shown here is derived from an EMBL/GenBank/DDBJ whole genome shotgun (WGS) entry which is preliminary data.</text>
</comment>
<evidence type="ECO:0008006" key="4">
    <source>
        <dbReference type="Google" id="ProtNLM"/>
    </source>
</evidence>
<name>A0ABT0CEG1_THEVL</name>
<reference evidence="2" key="1">
    <citation type="submission" date="2021-02" db="EMBL/GenBank/DDBJ databases">
        <title>The CRISPR/cas machinery reduction and long-range gene transfer in the hot spring cyanobacterium Synechococcus.</title>
        <authorList>
            <person name="Dvorak P."/>
            <person name="Jahodarova E."/>
            <person name="Hasler P."/>
            <person name="Poulickova A."/>
        </authorList>
    </citation>
    <scope>NUCLEOTIDE SEQUENCE</scope>
    <source>
        <strain evidence="2">Rupite</strain>
    </source>
</reference>